<dbReference type="OrthoDB" id="57164at2157"/>
<evidence type="ECO:0000313" key="3">
    <source>
        <dbReference type="EMBL" id="RQH02481.1"/>
    </source>
</evidence>
<keyword evidence="4" id="KW-1185">Reference proteome</keyword>
<sequence>MTANQLQQEQKQKKTFSSVGDRHYGPDDRSKVTGELAYADDFDREGLLHAKVCRSTRASATVEDVDTSEAEAMDGVEAVLTADDVPNNKSASNVVGQSQEVGLLEAKHQVLADEVVRYFGEPVAVVAATDPEIAAEAAERIRVSYGSKEGVFDPEEAMDDDAPAVHGGNNVIARWKLREGDVDSAFDEADVVVENEYQSSFQEHAHLEPESGVAWTDDDGVLNLRVATQVIEQYREVAEILGLPESKVRVRGTLMGGGFGGKEDLTVEPYIALLAWETGRPVKLTYDRDEMFVGRHKRSPFTVRFKHAADDEGNLLAVESELISDSGAYVYLSPWILLYATYHSTGPYKIPNVKADGYSVLTNNTPGSAFRSFGAVEITYAVEQQIDAIARELGVDPAEVRRKNYIEQGDTTATGQPIQSAVMLEETQDAVLDALGEPEDPDDPDVVVGQGIASSWQSYGRMRYLGDLSSAWVGLEKDGSAVVRNGIPDLGGGQRESLRQIAAEELGISTENVQVNSSDTQSTPLGGTVTATRGLYMSGNAVRKTANKLRQQLLQKAVELTDERVDPDELELVNGTVRTPGQTSDIPLGEVVKACHAEGNPLQELETFRAPTEPPIEDEVLEGSIFPDFTFSTQGAEVAVNTRTGDVSVNKLALAHDVGKAINPARVQGQIEGGAVQGLGYALMEDYSLDDGVPLTRNLADYKLPSTADAPEMETIIFESESGEGPYGAKGIGEPSITATPGAILNGIYDAVGARITELPASPETVYTAMPDDEN</sequence>
<dbReference type="Pfam" id="PF02738">
    <property type="entry name" value="MoCoBD_1"/>
    <property type="match status" value="1"/>
</dbReference>
<dbReference type="Pfam" id="PF01315">
    <property type="entry name" value="Ald_Xan_dh_C"/>
    <property type="match status" value="1"/>
</dbReference>
<feature type="domain" description="Aldehyde oxidase/xanthine dehydrogenase a/b hammerhead" evidence="2">
    <location>
        <begin position="33"/>
        <end position="149"/>
    </location>
</feature>
<dbReference type="InterPro" id="IPR046867">
    <property type="entry name" value="AldOxase/xan_DH_MoCoBD2"/>
</dbReference>
<accession>A0A3N6MWV3</accession>
<dbReference type="PANTHER" id="PTHR11908">
    <property type="entry name" value="XANTHINE DEHYDROGENASE"/>
    <property type="match status" value="1"/>
</dbReference>
<evidence type="ECO:0000256" key="1">
    <source>
        <dbReference type="SAM" id="MobiDB-lite"/>
    </source>
</evidence>
<name>A0A3N6MWV3_NATCH</name>
<dbReference type="InterPro" id="IPR000674">
    <property type="entry name" value="Ald_Oxase/Xan_DH_a/b"/>
</dbReference>
<dbReference type="Gene3D" id="3.30.365.10">
    <property type="entry name" value="Aldehyde oxidase/xanthine dehydrogenase, molybdopterin binding domain"/>
    <property type="match status" value="4"/>
</dbReference>
<dbReference type="InterPro" id="IPR008274">
    <property type="entry name" value="AldOxase/xan_DH_MoCoBD1"/>
</dbReference>
<dbReference type="Pfam" id="PF20256">
    <property type="entry name" value="MoCoBD_2"/>
    <property type="match status" value="1"/>
</dbReference>
<dbReference type="InterPro" id="IPR036856">
    <property type="entry name" value="Ald_Oxase/Xan_DH_a/b_sf"/>
</dbReference>
<dbReference type="PANTHER" id="PTHR11908:SF157">
    <property type="entry name" value="XANTHINE DEHYDROGENASE SUBUNIT D-RELATED"/>
    <property type="match status" value="1"/>
</dbReference>
<dbReference type="GO" id="GO:0016491">
    <property type="term" value="F:oxidoreductase activity"/>
    <property type="evidence" value="ECO:0007669"/>
    <property type="project" value="InterPro"/>
</dbReference>
<evidence type="ECO:0000259" key="2">
    <source>
        <dbReference type="SMART" id="SM01008"/>
    </source>
</evidence>
<feature type="region of interest" description="Disordered" evidence="1">
    <location>
        <begin position="1"/>
        <end position="32"/>
    </location>
</feature>
<reference evidence="3 4" key="1">
    <citation type="submission" date="2018-10" db="EMBL/GenBank/DDBJ databases">
        <title>Natrarchaeobius chitinivorans gen. nov., sp. nov., and Natrarchaeobius haloalkaliphilus sp. nov., alkaliphilic, chitin-utilizing haloarchaea from hypersaline alkaline lakes.</title>
        <authorList>
            <person name="Sorokin D.Y."/>
            <person name="Elcheninov A.G."/>
            <person name="Kostrikina N.A."/>
            <person name="Bale N.J."/>
            <person name="Sinninghe Damste J.S."/>
            <person name="Khijniak T.V."/>
            <person name="Kublanov I.V."/>
            <person name="Toshchakov S.V."/>
        </authorList>
    </citation>
    <scope>NUCLEOTIDE SEQUENCE [LARGE SCALE GENOMIC DNA]</scope>
    <source>
        <strain evidence="3 4">AArcht7</strain>
    </source>
</reference>
<dbReference type="EMBL" id="REFZ01000002">
    <property type="protein sequence ID" value="RQH02481.1"/>
    <property type="molecule type" value="Genomic_DNA"/>
</dbReference>
<comment type="caution">
    <text evidence="3">The sequence shown here is derived from an EMBL/GenBank/DDBJ whole genome shotgun (WGS) entry which is preliminary data.</text>
</comment>
<dbReference type="SUPFAM" id="SSF54665">
    <property type="entry name" value="CO dehydrogenase molybdoprotein N-domain-like"/>
    <property type="match status" value="1"/>
</dbReference>
<dbReference type="InterPro" id="IPR016208">
    <property type="entry name" value="Ald_Oxase/xanthine_DH-like"/>
</dbReference>
<protein>
    <submittedName>
        <fullName evidence="3">Xanthine dehydrogenase family protein molybdopterin-binding subunit</fullName>
    </submittedName>
</protein>
<dbReference type="AlphaFoldDB" id="A0A3N6MWV3"/>
<dbReference type="SMART" id="SM01008">
    <property type="entry name" value="Ald_Xan_dh_C"/>
    <property type="match status" value="1"/>
</dbReference>
<organism evidence="3 4">
    <name type="scientific">Natrarchaeobius chitinivorans</name>
    <dbReference type="NCBI Taxonomy" id="1679083"/>
    <lineage>
        <taxon>Archaea</taxon>
        <taxon>Methanobacteriati</taxon>
        <taxon>Methanobacteriota</taxon>
        <taxon>Stenosarchaea group</taxon>
        <taxon>Halobacteria</taxon>
        <taxon>Halobacteriales</taxon>
        <taxon>Natrialbaceae</taxon>
        <taxon>Natrarchaeobius</taxon>
    </lineage>
</organism>
<dbReference type="Gene3D" id="3.90.1170.50">
    <property type="entry name" value="Aldehyde oxidase/xanthine dehydrogenase, a/b hammerhead"/>
    <property type="match status" value="1"/>
</dbReference>
<gene>
    <name evidence="3" type="ORF">EA472_04035</name>
</gene>
<evidence type="ECO:0000313" key="4">
    <source>
        <dbReference type="Proteomes" id="UP000281431"/>
    </source>
</evidence>
<dbReference type="SUPFAM" id="SSF56003">
    <property type="entry name" value="Molybdenum cofactor-binding domain"/>
    <property type="match status" value="1"/>
</dbReference>
<proteinExistence type="predicted"/>
<feature type="compositionally biased region" description="Basic and acidic residues" evidence="1">
    <location>
        <begin position="20"/>
        <end position="32"/>
    </location>
</feature>
<dbReference type="Proteomes" id="UP000281431">
    <property type="component" value="Unassembled WGS sequence"/>
</dbReference>
<dbReference type="GO" id="GO:0005506">
    <property type="term" value="F:iron ion binding"/>
    <property type="evidence" value="ECO:0007669"/>
    <property type="project" value="InterPro"/>
</dbReference>
<dbReference type="InterPro" id="IPR037165">
    <property type="entry name" value="AldOxase/xan_DH_Mopterin-bd_sf"/>
</dbReference>